<evidence type="ECO:0000313" key="1">
    <source>
        <dbReference type="EMBL" id="SOQ43481.1"/>
    </source>
</evidence>
<dbReference type="AlphaFoldDB" id="A0A2H1VRK7"/>
<proteinExistence type="predicted"/>
<name>A0A2H1VRK7_SPOFR</name>
<reference evidence="1" key="1">
    <citation type="submission" date="2016-07" db="EMBL/GenBank/DDBJ databases">
        <authorList>
            <person name="Bretaudeau A."/>
        </authorList>
    </citation>
    <scope>NUCLEOTIDE SEQUENCE</scope>
    <source>
        <strain evidence="1">Rice</strain>
        <tissue evidence="1">Whole body</tissue>
    </source>
</reference>
<organism evidence="1">
    <name type="scientific">Spodoptera frugiperda</name>
    <name type="common">Fall armyworm</name>
    <dbReference type="NCBI Taxonomy" id="7108"/>
    <lineage>
        <taxon>Eukaryota</taxon>
        <taxon>Metazoa</taxon>
        <taxon>Ecdysozoa</taxon>
        <taxon>Arthropoda</taxon>
        <taxon>Hexapoda</taxon>
        <taxon>Insecta</taxon>
        <taxon>Pterygota</taxon>
        <taxon>Neoptera</taxon>
        <taxon>Endopterygota</taxon>
        <taxon>Lepidoptera</taxon>
        <taxon>Glossata</taxon>
        <taxon>Ditrysia</taxon>
        <taxon>Noctuoidea</taxon>
        <taxon>Noctuidae</taxon>
        <taxon>Amphipyrinae</taxon>
        <taxon>Spodoptera</taxon>
    </lineage>
</organism>
<gene>
    <name evidence="1" type="ORF">SFRICE_013903</name>
</gene>
<accession>A0A2H1VRK7</accession>
<dbReference type="EMBL" id="ODYU01004024">
    <property type="protein sequence ID" value="SOQ43481.1"/>
    <property type="molecule type" value="Genomic_DNA"/>
</dbReference>
<protein>
    <submittedName>
        <fullName evidence="1">SFRICE_013903</fullName>
    </submittedName>
</protein>
<sequence length="166" mass="18686">MYTNVANEQTSHLMNFTDRCLNYKLIKVIVHRPVSDASHATDFSLSCIETHTTASTDPHRQCPHTLRADDVIRNACDTCDAESNTFDDILLSPAGSLVLGGRLCGWLNWLTILVCIMFRSMSEYCSMRDMAGLLEFAASVGRNVRDEAASVYLEKEWVRFLGRAKF</sequence>